<dbReference type="SUPFAM" id="SSF47336">
    <property type="entry name" value="ACP-like"/>
    <property type="match status" value="1"/>
</dbReference>
<dbReference type="Pfam" id="PF00550">
    <property type="entry name" value="PP-binding"/>
    <property type="match status" value="1"/>
</dbReference>
<dbReference type="InterPro" id="IPR009081">
    <property type="entry name" value="PP-bd_ACP"/>
</dbReference>
<comment type="caution">
    <text evidence="2">The sequence shown here is derived from an EMBL/GenBank/DDBJ whole genome shotgun (WGS) entry which is preliminary data.</text>
</comment>
<dbReference type="InterPro" id="IPR036736">
    <property type="entry name" value="ACP-like_sf"/>
</dbReference>
<evidence type="ECO:0000313" key="3">
    <source>
        <dbReference type="Proteomes" id="UP001296967"/>
    </source>
</evidence>
<name>A0AAJ0UFL7_HALSE</name>
<dbReference type="RefSeq" id="WP_201245096.1">
    <property type="nucleotide sequence ID" value="NZ_NHSF01000054.1"/>
</dbReference>
<sequence length="87" mass="9305">MATSLDEVRNILDSTLSLNGRAQTFDSQTALLGNIPELDSMAVVGLITAIEEHFGLMVDDDEVSAETFETLGSLVAFVDQKRESSGA</sequence>
<dbReference type="AlphaFoldDB" id="A0AAJ0UFL7"/>
<evidence type="ECO:0000313" key="2">
    <source>
        <dbReference type="EMBL" id="MBK5930566.1"/>
    </source>
</evidence>
<dbReference type="Gene3D" id="1.10.1200.10">
    <property type="entry name" value="ACP-like"/>
    <property type="match status" value="1"/>
</dbReference>
<dbReference type="Proteomes" id="UP001296967">
    <property type="component" value="Unassembled WGS sequence"/>
</dbReference>
<reference evidence="2" key="1">
    <citation type="submission" date="2017-05" db="EMBL/GenBank/DDBJ databases">
        <authorList>
            <person name="Imhoff J.F."/>
            <person name="Rahn T."/>
            <person name="Kuenzel S."/>
            <person name="Neulinger S.C."/>
        </authorList>
    </citation>
    <scope>NUCLEOTIDE SEQUENCE</scope>
    <source>
        <strain evidence="2">DSM 4395</strain>
    </source>
</reference>
<organism evidence="2 3">
    <name type="scientific">Halochromatium salexigens</name>
    <name type="common">Chromatium salexigens</name>
    <dbReference type="NCBI Taxonomy" id="49447"/>
    <lineage>
        <taxon>Bacteria</taxon>
        <taxon>Pseudomonadati</taxon>
        <taxon>Pseudomonadota</taxon>
        <taxon>Gammaproteobacteria</taxon>
        <taxon>Chromatiales</taxon>
        <taxon>Chromatiaceae</taxon>
        <taxon>Halochromatium</taxon>
    </lineage>
</organism>
<evidence type="ECO:0000259" key="1">
    <source>
        <dbReference type="PROSITE" id="PS50075"/>
    </source>
</evidence>
<keyword evidence="3" id="KW-1185">Reference proteome</keyword>
<dbReference type="PROSITE" id="PS50075">
    <property type="entry name" value="CARRIER"/>
    <property type="match status" value="1"/>
</dbReference>
<gene>
    <name evidence="2" type="ORF">CCR82_08540</name>
</gene>
<feature type="domain" description="Carrier" evidence="1">
    <location>
        <begin position="2"/>
        <end position="82"/>
    </location>
</feature>
<accession>A0AAJ0UFL7</accession>
<protein>
    <submittedName>
        <fullName evidence="2">Acyl carrier protein</fullName>
    </submittedName>
</protein>
<proteinExistence type="predicted"/>
<reference evidence="2" key="2">
    <citation type="journal article" date="2020" name="Microorganisms">
        <title>Osmotic Adaptation and Compatible Solute Biosynthesis of Phototrophic Bacteria as Revealed from Genome Analyses.</title>
        <authorList>
            <person name="Imhoff J.F."/>
            <person name="Rahn T."/>
            <person name="Kunzel S."/>
            <person name="Keller A."/>
            <person name="Neulinger S.C."/>
        </authorList>
    </citation>
    <scope>NUCLEOTIDE SEQUENCE</scope>
    <source>
        <strain evidence="2">DSM 4395</strain>
    </source>
</reference>
<dbReference type="EMBL" id="NHSF01000054">
    <property type="protein sequence ID" value="MBK5930566.1"/>
    <property type="molecule type" value="Genomic_DNA"/>
</dbReference>